<proteinExistence type="predicted"/>
<comment type="caution">
    <text evidence="1">The sequence shown here is derived from an EMBL/GenBank/DDBJ whole genome shotgun (WGS) entry which is preliminary data.</text>
</comment>
<name>A0A0R0CRU2_9GAMM</name>
<dbReference type="Pfam" id="PF01161">
    <property type="entry name" value="PBP"/>
    <property type="match status" value="1"/>
</dbReference>
<dbReference type="Proteomes" id="UP000052052">
    <property type="component" value="Unassembled WGS sequence"/>
</dbReference>
<dbReference type="PATRIC" id="fig|344882.3.peg.120"/>
<gene>
    <name evidence="1" type="ORF">ABB29_00580</name>
</gene>
<organism evidence="1 2">
    <name type="scientific">Pseudoxanthomonas dokdonensis</name>
    <dbReference type="NCBI Taxonomy" id="344882"/>
    <lineage>
        <taxon>Bacteria</taxon>
        <taxon>Pseudomonadati</taxon>
        <taxon>Pseudomonadota</taxon>
        <taxon>Gammaproteobacteria</taxon>
        <taxon>Lysobacterales</taxon>
        <taxon>Lysobacteraceae</taxon>
        <taxon>Pseudoxanthomonas</taxon>
    </lineage>
</organism>
<evidence type="ECO:0000313" key="1">
    <source>
        <dbReference type="EMBL" id="KRG72123.1"/>
    </source>
</evidence>
<dbReference type="AlphaFoldDB" id="A0A0R0CRU2"/>
<dbReference type="RefSeq" id="WP_057656796.1">
    <property type="nucleotide sequence ID" value="NZ_LDJL01000001.1"/>
</dbReference>
<dbReference type="OrthoDB" id="9797506at2"/>
<accession>A0A0R0CRU2</accession>
<dbReference type="InterPro" id="IPR036610">
    <property type="entry name" value="PEBP-like_sf"/>
</dbReference>
<protein>
    <submittedName>
        <fullName evidence="1">Phosphatidylethanolamine-binding protein</fullName>
    </submittedName>
</protein>
<evidence type="ECO:0000313" key="2">
    <source>
        <dbReference type="Proteomes" id="UP000052052"/>
    </source>
</evidence>
<keyword evidence="2" id="KW-1185">Reference proteome</keyword>
<dbReference type="NCBIfam" id="TIGR00481">
    <property type="entry name" value="YbhB/YbcL family Raf kinase inhibitor-like protein"/>
    <property type="match status" value="1"/>
</dbReference>
<dbReference type="EMBL" id="LDJL01000001">
    <property type="protein sequence ID" value="KRG72123.1"/>
    <property type="molecule type" value="Genomic_DNA"/>
</dbReference>
<dbReference type="CDD" id="cd00865">
    <property type="entry name" value="PEBP_bact_arch"/>
    <property type="match status" value="1"/>
</dbReference>
<sequence length="204" mass="22195">MRIRSNSFENGQPIAAEFAAGQADGFAPNRNPHLAWDDVPPGTQSFALLCIDPDAPTVPETVGRDDMQIPADQPRTDFVHWTMIDIPADLREIAAGSCSDGFVQKGKTQPAGPAGARQGSNDYTGWFAGNPEMAGQYLGYDGPYPPFNDSRAHRYFFRLFALDVAKLDLADGFTAAQVFRAMHQHVLAEAIVHGSYSLNPALKQ</sequence>
<reference evidence="1 2" key="1">
    <citation type="submission" date="2015-05" db="EMBL/GenBank/DDBJ databases">
        <title>Genome sequencing and analysis of members of genus Stenotrophomonas.</title>
        <authorList>
            <person name="Patil P.P."/>
            <person name="Midha S."/>
            <person name="Patil P.B."/>
        </authorList>
    </citation>
    <scope>NUCLEOTIDE SEQUENCE [LARGE SCALE GENOMIC DNA]</scope>
    <source>
        <strain evidence="1 2">DSM 21858</strain>
    </source>
</reference>
<dbReference type="Gene3D" id="3.90.280.10">
    <property type="entry name" value="PEBP-like"/>
    <property type="match status" value="1"/>
</dbReference>
<dbReference type="PANTHER" id="PTHR30289:SF1">
    <property type="entry name" value="PEBP (PHOSPHATIDYLETHANOLAMINE-BINDING PROTEIN) FAMILY PROTEIN"/>
    <property type="match status" value="1"/>
</dbReference>
<dbReference type="STRING" id="344882.ABB29_00580"/>
<dbReference type="InterPro" id="IPR005247">
    <property type="entry name" value="YbhB_YbcL/LppC-like"/>
</dbReference>
<dbReference type="InterPro" id="IPR008914">
    <property type="entry name" value="PEBP"/>
</dbReference>
<dbReference type="SUPFAM" id="SSF49777">
    <property type="entry name" value="PEBP-like"/>
    <property type="match status" value="1"/>
</dbReference>
<dbReference type="PANTHER" id="PTHR30289">
    <property type="entry name" value="UNCHARACTERIZED PROTEIN YBCL-RELATED"/>
    <property type="match status" value="1"/>
</dbReference>